<evidence type="ECO:0000256" key="1">
    <source>
        <dbReference type="ARBA" id="ARBA00004377"/>
    </source>
</evidence>
<keyword evidence="4" id="KW-1003">Cell membrane</keyword>
<feature type="transmembrane region" description="Helical" evidence="10">
    <location>
        <begin position="32"/>
        <end position="54"/>
    </location>
</feature>
<keyword evidence="7" id="KW-0653">Protein transport</keyword>
<dbReference type="InterPro" id="IPR007690">
    <property type="entry name" value="T2SS_GspM"/>
</dbReference>
<dbReference type="InterPro" id="IPR023229">
    <property type="entry name" value="T2SS_M_periplasmic_sf"/>
</dbReference>
<dbReference type="Gene3D" id="3.30.1360.100">
    <property type="entry name" value="General secretion pathway protein M, EpsM"/>
    <property type="match status" value="1"/>
</dbReference>
<dbReference type="GO" id="GO:0005886">
    <property type="term" value="C:plasma membrane"/>
    <property type="evidence" value="ECO:0007669"/>
    <property type="project" value="UniProtKB-SubCell"/>
</dbReference>
<proteinExistence type="inferred from homology"/>
<keyword evidence="5" id="KW-0997">Cell inner membrane</keyword>
<dbReference type="GO" id="GO:0015627">
    <property type="term" value="C:type II protein secretion system complex"/>
    <property type="evidence" value="ECO:0007669"/>
    <property type="project" value="InterPro"/>
</dbReference>
<organism evidence="11 12">
    <name type="scientific">Marinomonas transparens</name>
    <dbReference type="NCBI Taxonomy" id="2795388"/>
    <lineage>
        <taxon>Bacteria</taxon>
        <taxon>Pseudomonadati</taxon>
        <taxon>Pseudomonadota</taxon>
        <taxon>Gammaproteobacteria</taxon>
        <taxon>Oceanospirillales</taxon>
        <taxon>Oceanospirillaceae</taxon>
        <taxon>Marinomonas</taxon>
    </lineage>
</organism>
<comment type="caution">
    <text evidence="11">The sequence shown here is derived from an EMBL/GenBank/DDBJ whole genome shotgun (WGS) entry which is preliminary data.</text>
</comment>
<dbReference type="SUPFAM" id="SSF103054">
    <property type="entry name" value="General secretion pathway protein M, EpsM"/>
    <property type="match status" value="1"/>
</dbReference>
<reference evidence="11" key="1">
    <citation type="submission" date="2020-12" db="EMBL/GenBank/DDBJ databases">
        <title>Marinomonas arctica sp. nov., a psychrotolerant bacterium isolated from the Arctic.</title>
        <authorList>
            <person name="Zhang Y."/>
        </authorList>
    </citation>
    <scope>NUCLEOTIDE SEQUENCE</scope>
    <source>
        <strain evidence="11">C1424</strain>
    </source>
</reference>
<comment type="subcellular location">
    <subcellularLocation>
        <location evidence="1">Cell inner membrane</location>
        <topology evidence="1">Single-pass membrane protein</topology>
    </subcellularLocation>
</comment>
<comment type="similarity">
    <text evidence="2">Belongs to the GSP M family.</text>
</comment>
<protein>
    <submittedName>
        <fullName evidence="11">Type II secretion system protein M</fullName>
    </submittedName>
</protein>
<sequence>MKQWLMNQVEGSASLQAILSAFNSLSQSKQRLVIIALIVILFWLAIKLVFTPYYNDYQKASNRLANATSNYLLLAKHASDIASTEDAGVDYLDRNSAELRVIVNTSIKRTKLAPEVISREGQSRLRVGISEAPYEMVAQWLNLLAQQKVKINSMQIQALSPGVVSLSISLD</sequence>
<evidence type="ECO:0000256" key="6">
    <source>
        <dbReference type="ARBA" id="ARBA00022692"/>
    </source>
</evidence>
<gene>
    <name evidence="11" type="ORF">I8J31_15345</name>
</gene>
<evidence type="ECO:0000256" key="10">
    <source>
        <dbReference type="SAM" id="Phobius"/>
    </source>
</evidence>
<evidence type="ECO:0000313" key="12">
    <source>
        <dbReference type="Proteomes" id="UP000628710"/>
    </source>
</evidence>
<dbReference type="Proteomes" id="UP000628710">
    <property type="component" value="Unassembled WGS sequence"/>
</dbReference>
<keyword evidence="8 10" id="KW-1133">Transmembrane helix</keyword>
<dbReference type="GO" id="GO:0015628">
    <property type="term" value="P:protein secretion by the type II secretion system"/>
    <property type="evidence" value="ECO:0007669"/>
    <property type="project" value="InterPro"/>
</dbReference>
<keyword evidence="9 10" id="KW-0472">Membrane</keyword>
<dbReference type="Pfam" id="PF04612">
    <property type="entry name" value="T2SSM"/>
    <property type="match status" value="1"/>
</dbReference>
<evidence type="ECO:0000256" key="9">
    <source>
        <dbReference type="ARBA" id="ARBA00023136"/>
    </source>
</evidence>
<evidence type="ECO:0000256" key="2">
    <source>
        <dbReference type="ARBA" id="ARBA00010637"/>
    </source>
</evidence>
<dbReference type="AlphaFoldDB" id="A0A934JQX9"/>
<keyword evidence="12" id="KW-1185">Reference proteome</keyword>
<keyword evidence="6 10" id="KW-0812">Transmembrane</keyword>
<evidence type="ECO:0000256" key="5">
    <source>
        <dbReference type="ARBA" id="ARBA00022519"/>
    </source>
</evidence>
<dbReference type="EMBL" id="JAEMNX010000020">
    <property type="protein sequence ID" value="MBJ7539053.1"/>
    <property type="molecule type" value="Genomic_DNA"/>
</dbReference>
<accession>A0A934JQX9</accession>
<name>A0A934JQX9_9GAMM</name>
<evidence type="ECO:0000313" key="11">
    <source>
        <dbReference type="EMBL" id="MBJ7539053.1"/>
    </source>
</evidence>
<evidence type="ECO:0000256" key="7">
    <source>
        <dbReference type="ARBA" id="ARBA00022927"/>
    </source>
</evidence>
<keyword evidence="3" id="KW-0813">Transport</keyword>
<evidence type="ECO:0000256" key="3">
    <source>
        <dbReference type="ARBA" id="ARBA00022448"/>
    </source>
</evidence>
<evidence type="ECO:0000256" key="4">
    <source>
        <dbReference type="ARBA" id="ARBA00022475"/>
    </source>
</evidence>
<dbReference type="RefSeq" id="WP_199469458.1">
    <property type="nucleotide sequence ID" value="NZ_JAEMNX010000020.1"/>
</dbReference>
<evidence type="ECO:0000256" key="8">
    <source>
        <dbReference type="ARBA" id="ARBA00022989"/>
    </source>
</evidence>